<dbReference type="Proteomes" id="UP000184444">
    <property type="component" value="Unassembled WGS sequence"/>
</dbReference>
<proteinExistence type="predicted"/>
<protein>
    <submittedName>
        <fullName evidence="1">Glycosyl transferase family 2</fullName>
    </submittedName>
</protein>
<reference evidence="2" key="1">
    <citation type="submission" date="2016-11" db="EMBL/GenBank/DDBJ databases">
        <authorList>
            <person name="Varghese N."/>
            <person name="Submissions S."/>
        </authorList>
    </citation>
    <scope>NUCLEOTIDE SEQUENCE [LARGE SCALE GENOMIC DNA]</scope>
    <source>
        <strain evidence="2">DSM 6637</strain>
    </source>
</reference>
<dbReference type="EMBL" id="FRCK01000001">
    <property type="protein sequence ID" value="SHL81135.1"/>
    <property type="molecule type" value="Genomic_DNA"/>
</dbReference>
<keyword evidence="1" id="KW-0808">Transferase</keyword>
<dbReference type="AlphaFoldDB" id="A0A1M7DNT7"/>
<sequence>MVAPTPAPGSWSVAATVRASRALCQTFARHQLARGASRVFLFHDDPEMACDIALPGVTSTICDGGWWRRGRPEALEQRQLHNATRAKGWCGTDWILHCDIDELIWSDSPIAEVLASVPPDVGGILVRPVEAVYAAPPDEGTIFHTPHFKRFFSPAGRPRAYRDISQRVYGALWEATKYGFWGHILGKSFIRAAAPVGKMPLHGKKPDEIAGLKMRHHDDRLVLRHYDTLSLAQWKDKHLRRITGKVLVPQAGKFRARQQQLIAETLAREGEDGLDRLYLRMAVMPPELLAESLEAGFVRIIPPEPHLAAPPAMPATQ</sequence>
<dbReference type="RefSeq" id="WP_073061357.1">
    <property type="nucleotide sequence ID" value="NZ_FRCK01000001.1"/>
</dbReference>
<accession>A0A1M7DNT7</accession>
<keyword evidence="2" id="KW-1185">Reference proteome</keyword>
<dbReference type="Pfam" id="PF13704">
    <property type="entry name" value="Glyco_tranf_2_4"/>
    <property type="match status" value="1"/>
</dbReference>
<dbReference type="GO" id="GO:0016740">
    <property type="term" value="F:transferase activity"/>
    <property type="evidence" value="ECO:0007669"/>
    <property type="project" value="UniProtKB-KW"/>
</dbReference>
<dbReference type="OrthoDB" id="7203640at2"/>
<organism evidence="1 2">
    <name type="scientific">Paracoccus solventivorans</name>
    <dbReference type="NCBI Taxonomy" id="53463"/>
    <lineage>
        <taxon>Bacteria</taxon>
        <taxon>Pseudomonadati</taxon>
        <taxon>Pseudomonadota</taxon>
        <taxon>Alphaproteobacteria</taxon>
        <taxon>Rhodobacterales</taxon>
        <taxon>Paracoccaceae</taxon>
        <taxon>Paracoccus</taxon>
    </lineage>
</organism>
<dbReference type="STRING" id="53463.SAMN05444389_101467"/>
<name>A0A1M7DNT7_9RHOB</name>
<evidence type="ECO:0000313" key="2">
    <source>
        <dbReference type="Proteomes" id="UP000184444"/>
    </source>
</evidence>
<gene>
    <name evidence="1" type="ORF">SAMN05444389_101467</name>
</gene>
<evidence type="ECO:0000313" key="1">
    <source>
        <dbReference type="EMBL" id="SHL81135.1"/>
    </source>
</evidence>